<feature type="region of interest" description="Disordered" evidence="1">
    <location>
        <begin position="57"/>
        <end position="87"/>
    </location>
</feature>
<feature type="compositionally biased region" description="Polar residues" evidence="1">
    <location>
        <begin position="797"/>
        <end position="811"/>
    </location>
</feature>
<comment type="caution">
    <text evidence="2">The sequence shown here is derived from an EMBL/GenBank/DDBJ whole genome shotgun (WGS) entry which is preliminary data.</text>
</comment>
<feature type="compositionally biased region" description="Polar residues" evidence="1">
    <location>
        <begin position="57"/>
        <end position="66"/>
    </location>
</feature>
<evidence type="ECO:0000256" key="1">
    <source>
        <dbReference type="SAM" id="MobiDB-lite"/>
    </source>
</evidence>
<dbReference type="Proteomes" id="UP000693970">
    <property type="component" value="Unassembled WGS sequence"/>
</dbReference>
<keyword evidence="3" id="KW-1185">Reference proteome</keyword>
<feature type="compositionally biased region" description="Basic and acidic residues" evidence="1">
    <location>
        <begin position="880"/>
        <end position="905"/>
    </location>
</feature>
<dbReference type="PANTHER" id="PTHR15107">
    <property type="entry name" value="RETINOBLASTOMA BINDING PROTEIN 8"/>
    <property type="match status" value="1"/>
</dbReference>
<feature type="region of interest" description="Disordered" evidence="1">
    <location>
        <begin position="338"/>
        <end position="365"/>
    </location>
</feature>
<dbReference type="PANTHER" id="PTHR15107:SF0">
    <property type="entry name" value="DNA ENDONUCLEASE ACTIVATOR CTP1 C-TERMINAL DOMAIN-CONTAINING PROTEIN"/>
    <property type="match status" value="1"/>
</dbReference>
<feature type="region of interest" description="Disordered" evidence="1">
    <location>
        <begin position="103"/>
        <end position="153"/>
    </location>
</feature>
<name>A0A9K3PDZ4_9STRA</name>
<feature type="compositionally biased region" description="Basic and acidic residues" evidence="1">
    <location>
        <begin position="405"/>
        <end position="425"/>
    </location>
</feature>
<dbReference type="EMBL" id="JAGRRH010000024">
    <property type="protein sequence ID" value="KAG7343241.1"/>
    <property type="molecule type" value="Genomic_DNA"/>
</dbReference>
<feature type="compositionally biased region" description="Basic and acidic residues" evidence="1">
    <location>
        <begin position="736"/>
        <end position="747"/>
    </location>
</feature>
<dbReference type="GO" id="GO:0003684">
    <property type="term" value="F:damaged DNA binding"/>
    <property type="evidence" value="ECO:0007669"/>
    <property type="project" value="TreeGrafter"/>
</dbReference>
<feature type="region of interest" description="Disordered" evidence="1">
    <location>
        <begin position="556"/>
        <end position="603"/>
    </location>
</feature>
<gene>
    <name evidence="2" type="ORF">IV203_021186</name>
</gene>
<dbReference type="GO" id="GO:0010792">
    <property type="term" value="P:DNA double-strand break processing involved in repair via single-strand annealing"/>
    <property type="evidence" value="ECO:0007669"/>
    <property type="project" value="TreeGrafter"/>
</dbReference>
<feature type="region of interest" description="Disordered" evidence="1">
    <location>
        <begin position="634"/>
        <end position="663"/>
    </location>
</feature>
<feature type="region of interest" description="Disordered" evidence="1">
    <location>
        <begin position="727"/>
        <end position="905"/>
    </location>
</feature>
<feature type="compositionally biased region" description="Low complexity" evidence="1">
    <location>
        <begin position="756"/>
        <end position="767"/>
    </location>
</feature>
<feature type="compositionally biased region" description="Basic and acidic residues" evidence="1">
    <location>
        <begin position="470"/>
        <end position="489"/>
    </location>
</feature>
<feature type="compositionally biased region" description="Acidic residues" evidence="1">
    <location>
        <begin position="851"/>
        <end position="860"/>
    </location>
</feature>
<feature type="compositionally biased region" description="Polar residues" evidence="1">
    <location>
        <begin position="124"/>
        <end position="152"/>
    </location>
</feature>
<evidence type="ECO:0000313" key="3">
    <source>
        <dbReference type="Proteomes" id="UP000693970"/>
    </source>
</evidence>
<dbReference type="AlphaFoldDB" id="A0A9K3PDZ4"/>
<reference evidence="2" key="2">
    <citation type="submission" date="2021-04" db="EMBL/GenBank/DDBJ databases">
        <authorList>
            <person name="Podell S."/>
        </authorList>
    </citation>
    <scope>NUCLEOTIDE SEQUENCE</scope>
    <source>
        <strain evidence="2">Hildebrandi</strain>
    </source>
</reference>
<feature type="region of interest" description="Disordered" evidence="1">
    <location>
        <begin position="469"/>
        <end position="489"/>
    </location>
</feature>
<feature type="compositionally biased region" description="Polar residues" evidence="1">
    <location>
        <begin position="432"/>
        <end position="444"/>
    </location>
</feature>
<feature type="region of interest" description="Disordered" evidence="1">
    <location>
        <begin position="405"/>
        <end position="457"/>
    </location>
</feature>
<evidence type="ECO:0000313" key="2">
    <source>
        <dbReference type="EMBL" id="KAG7343241.1"/>
    </source>
</evidence>
<dbReference type="OrthoDB" id="79762at2759"/>
<feature type="compositionally biased region" description="Polar residues" evidence="1">
    <location>
        <begin position="819"/>
        <end position="850"/>
    </location>
</feature>
<reference evidence="2" key="1">
    <citation type="journal article" date="2021" name="Sci. Rep.">
        <title>Diploid genomic architecture of Nitzschia inconspicua, an elite biomass production diatom.</title>
        <authorList>
            <person name="Oliver A."/>
            <person name="Podell S."/>
            <person name="Pinowska A."/>
            <person name="Traller J.C."/>
            <person name="Smith S.R."/>
            <person name="McClure R."/>
            <person name="Beliaev A."/>
            <person name="Bohutskyi P."/>
            <person name="Hill E.A."/>
            <person name="Rabines A."/>
            <person name="Zheng H."/>
            <person name="Allen L.Z."/>
            <person name="Kuo A."/>
            <person name="Grigoriev I.V."/>
            <person name="Allen A.E."/>
            <person name="Hazlebeck D."/>
            <person name="Allen E.E."/>
        </authorList>
    </citation>
    <scope>NUCLEOTIDE SEQUENCE</scope>
    <source>
        <strain evidence="2">Hildebrandi</strain>
    </source>
</reference>
<protein>
    <recommendedName>
        <fullName evidence="4">DNA endonuclease activator Ctp1 C-terminal domain-containing protein</fullName>
    </recommendedName>
</protein>
<dbReference type="InterPro" id="IPR033316">
    <property type="entry name" value="RBBP8-like"/>
</dbReference>
<organism evidence="2 3">
    <name type="scientific">Nitzschia inconspicua</name>
    <dbReference type="NCBI Taxonomy" id="303405"/>
    <lineage>
        <taxon>Eukaryota</taxon>
        <taxon>Sar</taxon>
        <taxon>Stramenopiles</taxon>
        <taxon>Ochrophyta</taxon>
        <taxon>Bacillariophyta</taxon>
        <taxon>Bacillariophyceae</taxon>
        <taxon>Bacillariophycidae</taxon>
        <taxon>Bacillariales</taxon>
        <taxon>Bacillariaceae</taxon>
        <taxon>Nitzschia</taxon>
    </lineage>
</organism>
<evidence type="ECO:0008006" key="4">
    <source>
        <dbReference type="Google" id="ProtNLM"/>
    </source>
</evidence>
<sequence length="982" mass="110530">MPSQRSFTRNLLLGDIHERRRRRRMSFAAGSDHSASTVMMGHRPATDAAMHSLGTTCHSMLSSSSGVAPPLQSYPSPQQPPHHPGTINAARLQGHLLENHSNCTTKQRQSYHQSKTNSRDSRPNHNNNYSKKTGSTTATSLASRIKTTSSKQYQRRRFHQYRTFYQSHKESAMANARGDTSLISVLDGRETKSVQDIRTSPSGGEEEYISATISKVKRPLSLPEAYNYPLPYMQNQVSFEAILPVVLLGLASLSSFLEWWEQRQQVHVMTTSPLFQSLQAWYRQRDQQYHEYIEIREQKHAQVKDRLMRYHKWAVEQQQQQQHKPTVQTIAAASTTKLATKEQKLKSSTSNPPPGFTQQPKRSQMKSTFFCPTKVIPACSSSRSTEINVHCQPQDVQKRYREECTTRDARHDEDSAVDGENEKTRTLRMPQNEASVSVDGSTLTGGAKRDVSPQSLENHKTLSVHLSDPIQKDQDKEKQATVTANKEDHATDECLTNKQREDLYHHLKRSPEQFPLPIEARANDKDVGSFSGQLPTESLPTTIVFPIETSHAETTDMGMYGSSVSPRHQIRSNDPPIEAPLSLSSTPHQPLPPSDPQDNRNPVKLQSMERIEMNRRRMEQSSADNLLSSEQQVVEDASAAIESPPNSGTGSAPGYLSPRELSTGNYSADAMEDQKVRVKGAVHQTPEVQKVSNHNLDHFYGAETNLPMDRRNKQPIIMTENMVLSKNLKQTRSKRPLHDTSRVRDDADQSIIHPTQQSEVLLSQLRQRSSKSRRITASPRKLPSGQTHGPMIERNQKNAPVNSTAANSKWISNEPARQFVSTTGRQKFSPCTLSLPQSSCANRDNPSGDANENENSVEEVGDFRRAGFTERRSSVALNESGDKKTASSRTNHSDDLMDDSSHEANEPDFKYLEVVRKKAEREGLNPYDCPDCAKFFNAVTAGDAKDVYKRDELLGCSRHRGRSTPPQTPEDFWEMSFIDEKM</sequence>
<feature type="compositionally biased region" description="Basic and acidic residues" evidence="1">
    <location>
        <begin position="861"/>
        <end position="873"/>
    </location>
</feature>
<proteinExistence type="predicted"/>
<accession>A0A9K3PDZ4</accession>
<feature type="compositionally biased region" description="Polar residues" evidence="1">
    <location>
        <begin position="103"/>
        <end position="116"/>
    </location>
</feature>
<feature type="compositionally biased region" description="Polar residues" evidence="1">
    <location>
        <begin position="346"/>
        <end position="365"/>
    </location>
</feature>